<sequence length="157" mass="18142">MGEYLVKSLKDFDEGKEKSIESWVYYKLRRGCLNVLDGKEGTYYERVKPHPNNSNDEEEEENAPLENMVSTNESPEEMFFKKDEADQLQLIDFLCDPAKVDDPLTTAIVREFPNYDSYRSLGKALGIDHKTVKAKLRKLAGNFDSYKFGDYQDYLSA</sequence>
<protein>
    <recommendedName>
        <fullName evidence="4">Sigma-70 family RNA polymerase sigma factor</fullName>
    </recommendedName>
</protein>
<gene>
    <name evidence="2" type="ORF">ACFSUB_04355</name>
</gene>
<keyword evidence="3" id="KW-1185">Reference proteome</keyword>
<evidence type="ECO:0000256" key="1">
    <source>
        <dbReference type="SAM" id="MobiDB-lite"/>
    </source>
</evidence>
<evidence type="ECO:0000313" key="3">
    <source>
        <dbReference type="Proteomes" id="UP001597520"/>
    </source>
</evidence>
<organism evidence="2 3">
    <name type="scientific">Salibacterium lacus</name>
    <dbReference type="NCBI Taxonomy" id="1898109"/>
    <lineage>
        <taxon>Bacteria</taxon>
        <taxon>Bacillati</taxon>
        <taxon>Bacillota</taxon>
        <taxon>Bacilli</taxon>
        <taxon>Bacillales</taxon>
        <taxon>Bacillaceae</taxon>
    </lineage>
</organism>
<dbReference type="Proteomes" id="UP001597520">
    <property type="component" value="Unassembled WGS sequence"/>
</dbReference>
<name>A0ABW5T021_9BACI</name>
<dbReference type="RefSeq" id="WP_380711964.1">
    <property type="nucleotide sequence ID" value="NZ_JBHUML010000002.1"/>
</dbReference>
<dbReference type="EMBL" id="JBHUML010000002">
    <property type="protein sequence ID" value="MFD2704687.1"/>
    <property type="molecule type" value="Genomic_DNA"/>
</dbReference>
<evidence type="ECO:0000313" key="2">
    <source>
        <dbReference type="EMBL" id="MFD2704687.1"/>
    </source>
</evidence>
<proteinExistence type="predicted"/>
<comment type="caution">
    <text evidence="2">The sequence shown here is derived from an EMBL/GenBank/DDBJ whole genome shotgun (WGS) entry which is preliminary data.</text>
</comment>
<feature type="region of interest" description="Disordered" evidence="1">
    <location>
        <begin position="45"/>
        <end position="73"/>
    </location>
</feature>
<evidence type="ECO:0008006" key="4">
    <source>
        <dbReference type="Google" id="ProtNLM"/>
    </source>
</evidence>
<reference evidence="3" key="1">
    <citation type="journal article" date="2019" name="Int. J. Syst. Evol. Microbiol.">
        <title>The Global Catalogue of Microorganisms (GCM) 10K type strain sequencing project: providing services to taxonomists for standard genome sequencing and annotation.</title>
        <authorList>
            <consortium name="The Broad Institute Genomics Platform"/>
            <consortium name="The Broad Institute Genome Sequencing Center for Infectious Disease"/>
            <person name="Wu L."/>
            <person name="Ma J."/>
        </authorList>
    </citation>
    <scope>NUCLEOTIDE SEQUENCE [LARGE SCALE GENOMIC DNA]</scope>
    <source>
        <strain evidence="3">KCTC 33792</strain>
    </source>
</reference>
<accession>A0ABW5T021</accession>